<sequence>MVTSQPPGRLSLSAREREALQLIASGMTPAEAATEMGVCTARVTDCLRYAAAKLRSPERPGAVHRAYMLGEISPPELIDDANIVLSAGQYEVLRGLAGGQDLGWIAANIGVRADVVRRVVRELMTLLGAQTEAHLIDRGWGFGLLGPKRDDATSSSIVRDRG</sequence>
<accession>A0A4D4KMN4</accession>
<evidence type="ECO:0000313" key="4">
    <source>
        <dbReference type="Proteomes" id="UP000301309"/>
    </source>
</evidence>
<feature type="domain" description="HTH luxR-type" evidence="2">
    <location>
        <begin position="9"/>
        <end position="66"/>
    </location>
</feature>
<dbReference type="InterPro" id="IPR036388">
    <property type="entry name" value="WH-like_DNA-bd_sf"/>
</dbReference>
<dbReference type="InterPro" id="IPR039420">
    <property type="entry name" value="WalR-like"/>
</dbReference>
<name>A0A4D4KMN4_STRVO</name>
<dbReference type="GO" id="GO:0003677">
    <property type="term" value="F:DNA binding"/>
    <property type="evidence" value="ECO:0007669"/>
    <property type="project" value="UniProtKB-KW"/>
</dbReference>
<dbReference type="InterPro" id="IPR016032">
    <property type="entry name" value="Sig_transdc_resp-reg_C-effctor"/>
</dbReference>
<gene>
    <name evidence="3" type="ORF">SVIO_000770</name>
</gene>
<dbReference type="EMBL" id="BJHW01000001">
    <property type="protein sequence ID" value="GDY49454.1"/>
    <property type="molecule type" value="Genomic_DNA"/>
</dbReference>
<comment type="caution">
    <text evidence="3">The sequence shown here is derived from an EMBL/GenBank/DDBJ whole genome shotgun (WGS) entry which is preliminary data.</text>
</comment>
<keyword evidence="1" id="KW-0238">DNA-binding</keyword>
<proteinExistence type="predicted"/>
<organism evidence="3 4">
    <name type="scientific">Streptomyces violaceusniger</name>
    <dbReference type="NCBI Taxonomy" id="68280"/>
    <lineage>
        <taxon>Bacteria</taxon>
        <taxon>Bacillati</taxon>
        <taxon>Actinomycetota</taxon>
        <taxon>Actinomycetes</taxon>
        <taxon>Kitasatosporales</taxon>
        <taxon>Streptomycetaceae</taxon>
        <taxon>Streptomyces</taxon>
        <taxon>Streptomyces violaceusniger group</taxon>
    </lineage>
</organism>
<dbReference type="PANTHER" id="PTHR43214">
    <property type="entry name" value="TWO-COMPONENT RESPONSE REGULATOR"/>
    <property type="match status" value="1"/>
</dbReference>
<dbReference type="Gene3D" id="1.10.10.10">
    <property type="entry name" value="Winged helix-like DNA-binding domain superfamily/Winged helix DNA-binding domain"/>
    <property type="match status" value="1"/>
</dbReference>
<dbReference type="InterPro" id="IPR000792">
    <property type="entry name" value="Tscrpt_reg_LuxR_C"/>
</dbReference>
<dbReference type="Proteomes" id="UP000301309">
    <property type="component" value="Unassembled WGS sequence"/>
</dbReference>
<keyword evidence="4" id="KW-1185">Reference proteome</keyword>
<dbReference type="AlphaFoldDB" id="A0A4D4KMN4"/>
<dbReference type="SMART" id="SM00421">
    <property type="entry name" value="HTH_LUXR"/>
    <property type="match status" value="2"/>
</dbReference>
<dbReference type="GO" id="GO:0006355">
    <property type="term" value="P:regulation of DNA-templated transcription"/>
    <property type="evidence" value="ECO:0007669"/>
    <property type="project" value="InterPro"/>
</dbReference>
<reference evidence="3 4" key="1">
    <citation type="journal article" date="2020" name="Int. J. Syst. Evol. Microbiol.">
        <title>Reclassification of Streptomyces castelarensis and Streptomyces sporoclivatus as later heterotypic synonyms of Streptomyces antimycoticus.</title>
        <authorList>
            <person name="Komaki H."/>
            <person name="Tamura T."/>
        </authorList>
    </citation>
    <scope>NUCLEOTIDE SEQUENCE [LARGE SCALE GENOMIC DNA]</scope>
    <source>
        <strain evidence="3 4">NBRC 13459</strain>
    </source>
</reference>
<protein>
    <recommendedName>
        <fullName evidence="2">HTH luxR-type domain-containing protein</fullName>
    </recommendedName>
</protein>
<dbReference type="SUPFAM" id="SSF46894">
    <property type="entry name" value="C-terminal effector domain of the bipartite response regulators"/>
    <property type="match status" value="2"/>
</dbReference>
<evidence type="ECO:0000256" key="1">
    <source>
        <dbReference type="ARBA" id="ARBA00023125"/>
    </source>
</evidence>
<evidence type="ECO:0000259" key="2">
    <source>
        <dbReference type="SMART" id="SM00421"/>
    </source>
</evidence>
<dbReference type="OrthoDB" id="3534994at2"/>
<evidence type="ECO:0000313" key="3">
    <source>
        <dbReference type="EMBL" id="GDY49454.1"/>
    </source>
</evidence>
<feature type="domain" description="HTH luxR-type" evidence="2">
    <location>
        <begin position="82"/>
        <end position="139"/>
    </location>
</feature>